<evidence type="ECO:0000313" key="5">
    <source>
        <dbReference type="EMBL" id="MBJ7593302.1"/>
    </source>
</evidence>
<dbReference type="Proteomes" id="UP000248724">
    <property type="component" value="Unassembled WGS sequence"/>
</dbReference>
<accession>A0A934N8K4</accession>
<dbReference type="PANTHER" id="PTHR11911">
    <property type="entry name" value="INOSINE-5-MONOPHOSPHATE DEHYDROGENASE RELATED"/>
    <property type="match status" value="1"/>
</dbReference>
<evidence type="ECO:0000313" key="6">
    <source>
        <dbReference type="EMBL" id="PZR80826.1"/>
    </source>
</evidence>
<dbReference type="SMART" id="SM01240">
    <property type="entry name" value="IMPDH"/>
    <property type="match status" value="1"/>
</dbReference>
<evidence type="ECO:0000259" key="4">
    <source>
        <dbReference type="Pfam" id="PF00478"/>
    </source>
</evidence>
<accession>A0A2W5ZDG0</accession>
<dbReference type="GO" id="GO:0006183">
    <property type="term" value="P:GTP biosynthetic process"/>
    <property type="evidence" value="ECO:0007669"/>
    <property type="project" value="TreeGrafter"/>
</dbReference>
<dbReference type="CDD" id="cd00381">
    <property type="entry name" value="IMPDH"/>
    <property type="match status" value="1"/>
</dbReference>
<dbReference type="InterPro" id="IPR013785">
    <property type="entry name" value="Aldolase_TIM"/>
</dbReference>
<comment type="caution">
    <text evidence="6">The sequence shown here is derived from an EMBL/GenBank/DDBJ whole genome shotgun (WGS) entry which is preliminary data.</text>
</comment>
<evidence type="ECO:0000313" key="7">
    <source>
        <dbReference type="Proteomes" id="UP000248724"/>
    </source>
</evidence>
<feature type="domain" description="IMP dehydrogenase/GMP reductase" evidence="4">
    <location>
        <begin position="14"/>
        <end position="364"/>
    </location>
</feature>
<gene>
    <name evidence="6" type="ORF">DLM65_07305</name>
    <name evidence="5" type="ORF">JF886_00330</name>
</gene>
<reference evidence="6" key="2">
    <citation type="submission" date="2018-05" db="EMBL/GenBank/DDBJ databases">
        <authorList>
            <person name="Ferrari B."/>
        </authorList>
    </citation>
    <scope>NUCLEOTIDE SEQUENCE</scope>
    <source>
        <strain evidence="6">RRmetagenome_bin12</strain>
    </source>
</reference>
<dbReference type="InterPro" id="IPR005990">
    <property type="entry name" value="IMP_DH"/>
</dbReference>
<dbReference type="NCBIfam" id="TIGR01304">
    <property type="entry name" value="IMP_DH_rel_2"/>
    <property type="match status" value="1"/>
</dbReference>
<organism evidence="6 7">
    <name type="scientific">Candidatus Aeolococcus gillhamiae</name>
    <dbReference type="NCBI Taxonomy" id="3127015"/>
    <lineage>
        <taxon>Bacteria</taxon>
        <taxon>Bacillati</taxon>
        <taxon>Candidatus Dormiibacterota</taxon>
        <taxon>Candidatus Dormibacteria</taxon>
        <taxon>Candidatus Aeolococcales</taxon>
        <taxon>Candidatus Aeolococcaceae</taxon>
        <taxon>Candidatus Aeolococcus</taxon>
    </lineage>
</organism>
<dbReference type="AlphaFoldDB" id="A0A2W5ZDG0"/>
<evidence type="ECO:0000256" key="3">
    <source>
        <dbReference type="ARBA" id="ARBA00023027"/>
    </source>
</evidence>
<keyword evidence="3" id="KW-0520">NAD</keyword>
<dbReference type="Gene3D" id="3.20.20.70">
    <property type="entry name" value="Aldolase class I"/>
    <property type="match status" value="1"/>
</dbReference>
<reference evidence="6 7" key="1">
    <citation type="journal article" date="2017" name="Nature">
        <title>Atmospheric trace gases support primary production in Antarctic desert surface soil.</title>
        <authorList>
            <person name="Ji M."/>
            <person name="Greening C."/>
            <person name="Vanwonterghem I."/>
            <person name="Carere C.R."/>
            <person name="Bay S.K."/>
            <person name="Steen J.A."/>
            <person name="Montgomery K."/>
            <person name="Lines T."/>
            <person name="Beardall J."/>
            <person name="van Dorst J."/>
            <person name="Snape I."/>
            <person name="Stott M.B."/>
            <person name="Hugenholtz P."/>
            <person name="Ferrari B.C."/>
        </authorList>
    </citation>
    <scope>NUCLEOTIDE SEQUENCE [LARGE SCALE GENOMIC DNA]</scope>
    <source>
        <strain evidence="6">RRmetagenome_bin12</strain>
    </source>
</reference>
<dbReference type="RefSeq" id="WP_337308444.1">
    <property type="nucleotide sequence ID" value="NZ_JAEKNS010000005.1"/>
</dbReference>
<dbReference type="Proteomes" id="UP000606991">
    <property type="component" value="Unassembled WGS sequence"/>
</dbReference>
<dbReference type="InterPro" id="IPR001093">
    <property type="entry name" value="IMP_DH_GMPRt"/>
</dbReference>
<dbReference type="SUPFAM" id="SSF51412">
    <property type="entry name" value="Inosine monophosphate dehydrogenase (IMPDH)"/>
    <property type="match status" value="1"/>
</dbReference>
<evidence type="ECO:0000256" key="1">
    <source>
        <dbReference type="ARBA" id="ARBA00005502"/>
    </source>
</evidence>
<keyword evidence="2" id="KW-0560">Oxidoreductase</keyword>
<comment type="similarity">
    <text evidence="1">Belongs to the IMPDH/GMPR family.</text>
</comment>
<dbReference type="GO" id="GO:0003938">
    <property type="term" value="F:IMP dehydrogenase activity"/>
    <property type="evidence" value="ECO:0007669"/>
    <property type="project" value="InterPro"/>
</dbReference>
<evidence type="ECO:0000313" key="8">
    <source>
        <dbReference type="Proteomes" id="UP000606991"/>
    </source>
</evidence>
<reference evidence="5 8" key="3">
    <citation type="submission" date="2020-10" db="EMBL/GenBank/DDBJ databases">
        <title>Ca. Dormibacterota MAGs.</title>
        <authorList>
            <person name="Montgomery K."/>
        </authorList>
    </citation>
    <scope>NUCLEOTIDE SEQUENCE [LARGE SCALE GENOMIC DNA]</scope>
    <source>
        <strain evidence="5">SC8812_S17_18</strain>
    </source>
</reference>
<dbReference type="PANTHER" id="PTHR11911:SF85">
    <property type="entry name" value="INOSINE-5'-MONOPHOSPHATE DEHYDROGENASE"/>
    <property type="match status" value="1"/>
</dbReference>
<proteinExistence type="inferred from homology"/>
<dbReference type="InterPro" id="IPR005992">
    <property type="entry name" value="IMP_DH-rel2"/>
</dbReference>
<dbReference type="EMBL" id="QHBU01000133">
    <property type="protein sequence ID" value="PZR80826.1"/>
    <property type="molecule type" value="Genomic_DNA"/>
</dbReference>
<evidence type="ECO:0000256" key="2">
    <source>
        <dbReference type="ARBA" id="ARBA00023002"/>
    </source>
</evidence>
<protein>
    <submittedName>
        <fullName evidence="6">GuaB3 family IMP dehydrogenase-related protein</fullName>
    </submittedName>
</protein>
<name>A0A2W5ZDG0_9BACT</name>
<dbReference type="Pfam" id="PF00478">
    <property type="entry name" value="IMPDH"/>
    <property type="match status" value="1"/>
</dbReference>
<dbReference type="EMBL" id="JAEKNS010000005">
    <property type="protein sequence ID" value="MBJ7593302.1"/>
    <property type="molecule type" value="Genomic_DNA"/>
</dbReference>
<sequence length="386" mass="40259">MEIELGRGKMARRAYGFDEVALVPGRVTINPDEIDVSFALNGSSFDIPFLAAAMDGVVDVGFAQGMGRLGGLAVLNLDGVQTRYEDPSEVLHEIAEASPQDINVLIQKIYTAPVQDGLIGQRIEEIKSAGVPCAISTTPAGAERRAPIVQEAGADVLVVQGTVLTARHVSKSYKHLNFKDLTASIGMPVIVGNCVDYATALELMDTGVKGLLVGVGPGAACTSRAVLGVGVPQVTATADCAAARDDHLRRSGERVAIITDGGMRLGGDVAKAFASGADAVMIGSVFASAEEAAGHGNHWGMATPDANLPRGTRIRTGIKGKLAEILFGPAHVDDGSMNLVGALKTSMGMCGARNIQDFQRTEMVIAPSIKTEGKVQQRDQRVGMGV</sequence>